<evidence type="ECO:0000313" key="10">
    <source>
        <dbReference type="EMBL" id="CAB4219920.1"/>
    </source>
</evidence>
<gene>
    <name evidence="5" type="ORF">UFOVP1036_38</name>
    <name evidence="6" type="ORF">UFOVP1132_29</name>
    <name evidence="7" type="ORF">UFOVP1190_4</name>
    <name evidence="8" type="ORF">UFOVP1248_22</name>
    <name evidence="9" type="ORF">UFOVP1493_65</name>
    <name evidence="11" type="ORF">UFOVP1584_35</name>
    <name evidence="10" type="ORF">UFOVP1635_30</name>
    <name evidence="2" type="ORF">UFOVP521_73</name>
    <name evidence="3" type="ORF">UFOVP856_45</name>
    <name evidence="4" type="ORF">UFOVP967_43</name>
</gene>
<evidence type="ECO:0000313" key="4">
    <source>
        <dbReference type="EMBL" id="CAB4174353.1"/>
    </source>
</evidence>
<dbReference type="EMBL" id="LR797496">
    <property type="protein sequence ID" value="CAB4219920.1"/>
    <property type="molecule type" value="Genomic_DNA"/>
</dbReference>
<dbReference type="EMBL" id="LR798432">
    <property type="protein sequence ID" value="CAB5231208.1"/>
    <property type="molecule type" value="Genomic_DNA"/>
</dbReference>
<name>A0A6J5P9B1_9CAUD</name>
<dbReference type="EMBL" id="LR797145">
    <property type="protein sequence ID" value="CAB4189570.1"/>
    <property type="molecule type" value="Genomic_DNA"/>
</dbReference>
<reference evidence="3" key="1">
    <citation type="submission" date="2020-04" db="EMBL/GenBank/DDBJ databases">
        <authorList>
            <person name="Chiriac C."/>
            <person name="Salcher M."/>
            <person name="Ghai R."/>
            <person name="Kavagutti S V."/>
        </authorList>
    </citation>
    <scope>NUCLEOTIDE SEQUENCE</scope>
</reference>
<accession>A0A6J5P9B1</accession>
<dbReference type="EMBL" id="LR796910">
    <property type="protein sequence ID" value="CAB4174353.1"/>
    <property type="molecule type" value="Genomic_DNA"/>
</dbReference>
<evidence type="ECO:0000256" key="1">
    <source>
        <dbReference type="SAM" id="MobiDB-lite"/>
    </source>
</evidence>
<evidence type="ECO:0000313" key="7">
    <source>
        <dbReference type="EMBL" id="CAB4189570.1"/>
    </source>
</evidence>
<dbReference type="EMBL" id="LR796496">
    <property type="protein sequence ID" value="CAB4148345.1"/>
    <property type="molecule type" value="Genomic_DNA"/>
</dbReference>
<evidence type="ECO:0000313" key="8">
    <source>
        <dbReference type="EMBL" id="CAB4192360.1"/>
    </source>
</evidence>
<evidence type="ECO:0000313" key="6">
    <source>
        <dbReference type="EMBL" id="CAB4186208.1"/>
    </source>
</evidence>
<evidence type="ECO:0000313" key="3">
    <source>
        <dbReference type="EMBL" id="CAB4167662.1"/>
    </source>
</evidence>
<feature type="region of interest" description="Disordered" evidence="1">
    <location>
        <begin position="154"/>
        <end position="176"/>
    </location>
</feature>
<evidence type="ECO:0000313" key="11">
    <source>
        <dbReference type="EMBL" id="CAB5231208.1"/>
    </source>
</evidence>
<evidence type="ECO:0000313" key="5">
    <source>
        <dbReference type="EMBL" id="CAB4180495.1"/>
    </source>
</evidence>
<evidence type="ECO:0000313" key="2">
    <source>
        <dbReference type="EMBL" id="CAB4148345.1"/>
    </source>
</evidence>
<dbReference type="EMBL" id="LR796811">
    <property type="protein sequence ID" value="CAB4167662.1"/>
    <property type="molecule type" value="Genomic_DNA"/>
</dbReference>
<organism evidence="3">
    <name type="scientific">uncultured Caudovirales phage</name>
    <dbReference type="NCBI Taxonomy" id="2100421"/>
    <lineage>
        <taxon>Viruses</taxon>
        <taxon>Duplodnaviria</taxon>
        <taxon>Heunggongvirae</taxon>
        <taxon>Uroviricota</taxon>
        <taxon>Caudoviricetes</taxon>
        <taxon>Peduoviridae</taxon>
        <taxon>Maltschvirus</taxon>
        <taxon>Maltschvirus maltsch</taxon>
    </lineage>
</organism>
<dbReference type="EMBL" id="LR797456">
    <property type="protein sequence ID" value="CAB4217694.1"/>
    <property type="molecule type" value="Genomic_DNA"/>
</dbReference>
<protein>
    <submittedName>
        <fullName evidence="3">Uncharacterized protein</fullName>
    </submittedName>
</protein>
<dbReference type="EMBL" id="LR796991">
    <property type="protein sequence ID" value="CAB4180495.1"/>
    <property type="molecule type" value="Genomic_DNA"/>
</dbReference>
<dbReference type="EMBL" id="LR797088">
    <property type="protein sequence ID" value="CAB4186208.1"/>
    <property type="molecule type" value="Genomic_DNA"/>
</dbReference>
<dbReference type="EMBL" id="LR797192">
    <property type="protein sequence ID" value="CAB4192360.1"/>
    <property type="molecule type" value="Genomic_DNA"/>
</dbReference>
<evidence type="ECO:0000313" key="9">
    <source>
        <dbReference type="EMBL" id="CAB4217694.1"/>
    </source>
</evidence>
<feature type="compositionally biased region" description="Acidic residues" evidence="1">
    <location>
        <begin position="159"/>
        <end position="169"/>
    </location>
</feature>
<proteinExistence type="predicted"/>
<sequence>MPKVFVNHGQDKAREVVEKDFTATADLEIPQEIMESRTMRDGSGHVATWDKNPTVQKRLFRVYQAYLSHTPVWRIAEMEKISVPQVYVDINRARETTSKFFKESMGSMVMELIESRRSVLWRVNATIDALLGPLAPNNGPVMEEDETRTQILEQNSFSSDEEDEDDEYENSATNGVTNIGGHEIPSILVRGKVLSDLFSIQDKNLKAIEEIVLGKSSAGGRFNYAPSEGEDLPKEFEKSVTINLASLARPQLTGEEIGEQKDERIVNYLDS</sequence>